<dbReference type="Gene3D" id="3.40.1350.10">
    <property type="match status" value="1"/>
</dbReference>
<dbReference type="InterPro" id="IPR007560">
    <property type="entry name" value="Restrct_endonuc_IV_Mrr"/>
</dbReference>
<dbReference type="EMBL" id="DTBP01000007">
    <property type="protein sequence ID" value="HGQ73565.1"/>
    <property type="molecule type" value="Genomic_DNA"/>
</dbReference>
<dbReference type="GO" id="GO:0003677">
    <property type="term" value="F:DNA binding"/>
    <property type="evidence" value="ECO:0007669"/>
    <property type="project" value="InterPro"/>
</dbReference>
<proteinExistence type="predicted"/>
<feature type="domain" description="Transcription regulator TrmB N-terminal" evidence="1">
    <location>
        <begin position="243"/>
        <end position="307"/>
    </location>
</feature>
<name>A0A7C4NL50_STAMA</name>
<organism evidence="3">
    <name type="scientific">Staphylothermus marinus</name>
    <dbReference type="NCBI Taxonomy" id="2280"/>
    <lineage>
        <taxon>Archaea</taxon>
        <taxon>Thermoproteota</taxon>
        <taxon>Thermoprotei</taxon>
        <taxon>Desulfurococcales</taxon>
        <taxon>Desulfurococcaceae</taxon>
        <taxon>Staphylothermus</taxon>
    </lineage>
</organism>
<sequence>MPTRKRKIIRRVVRSVKKVMTSYEKGHLFEDVVERYFQLQGYSVEKNARVRGLSGAVHEVDVLIRKTNAIGVVEAKNYANPVPKEWVMKAHNVAKDIGATEVYVVSASGFTPDAVKVAEVLGVKLLSLDDIVRELRKSMDMESLSTYYVKPRLSERAVREHSSRFVEKKLFKGPVERVSDVDLLYYPFYLFDVEYTYVEEMGVLFKREVKKKVKLKIITSAVKPAIAVLDEDGVYFVDVKPVTKDEAELLAVLSESEEPMSAGDLEEELGWSRQKVYRLLSSLEDKGLVEYDEEETDNGRLVKIYYSTIPSIQELDDTSNALVPEDKLLQQGVPNNAIEPKIPSTNLISTLNSLYLGFKIVSRRIVYLPIYRVKLESLEDDTYRHIYLTGSTDELLPIEGIEEE</sequence>
<reference evidence="3" key="1">
    <citation type="journal article" date="2020" name="mSystems">
        <title>Genome- and Community-Level Interaction Insights into Carbon Utilization and Element Cycling Functions of Hydrothermarchaeota in Hydrothermal Sediment.</title>
        <authorList>
            <person name="Zhou Z."/>
            <person name="Liu Y."/>
            <person name="Xu W."/>
            <person name="Pan J."/>
            <person name="Luo Z.H."/>
            <person name="Li M."/>
        </authorList>
    </citation>
    <scope>NUCLEOTIDE SEQUENCE [LARGE SCALE GENOMIC DNA]</scope>
    <source>
        <strain evidence="3">SpSt-648</strain>
    </source>
</reference>
<dbReference type="GO" id="GO:0009307">
    <property type="term" value="P:DNA restriction-modification system"/>
    <property type="evidence" value="ECO:0007669"/>
    <property type="project" value="InterPro"/>
</dbReference>
<dbReference type="Pfam" id="PF04471">
    <property type="entry name" value="Mrr_cat"/>
    <property type="match status" value="1"/>
</dbReference>
<dbReference type="InterPro" id="IPR036388">
    <property type="entry name" value="WH-like_DNA-bd_sf"/>
</dbReference>
<dbReference type="Gene3D" id="1.10.10.10">
    <property type="entry name" value="Winged helix-like DNA-binding domain superfamily/Winged helix DNA-binding domain"/>
    <property type="match status" value="1"/>
</dbReference>
<dbReference type="InterPro" id="IPR036390">
    <property type="entry name" value="WH_DNA-bd_sf"/>
</dbReference>
<dbReference type="CDD" id="cd00090">
    <property type="entry name" value="HTH_ARSR"/>
    <property type="match status" value="1"/>
</dbReference>
<dbReference type="AlphaFoldDB" id="A0A7C4NL50"/>
<dbReference type="GO" id="GO:0004519">
    <property type="term" value="F:endonuclease activity"/>
    <property type="evidence" value="ECO:0007669"/>
    <property type="project" value="InterPro"/>
</dbReference>
<dbReference type="Pfam" id="PF01978">
    <property type="entry name" value="TrmB"/>
    <property type="match status" value="1"/>
</dbReference>
<evidence type="ECO:0000259" key="1">
    <source>
        <dbReference type="Pfam" id="PF01978"/>
    </source>
</evidence>
<feature type="domain" description="Restriction endonuclease type IV Mrr" evidence="2">
    <location>
        <begin position="26"/>
        <end position="133"/>
    </location>
</feature>
<dbReference type="InterPro" id="IPR011991">
    <property type="entry name" value="ArsR-like_HTH"/>
</dbReference>
<evidence type="ECO:0000313" key="3">
    <source>
        <dbReference type="EMBL" id="HGQ73565.1"/>
    </source>
</evidence>
<evidence type="ECO:0000259" key="2">
    <source>
        <dbReference type="Pfam" id="PF04471"/>
    </source>
</evidence>
<dbReference type="SUPFAM" id="SSF52980">
    <property type="entry name" value="Restriction endonuclease-like"/>
    <property type="match status" value="1"/>
</dbReference>
<comment type="caution">
    <text evidence="3">The sequence shown here is derived from an EMBL/GenBank/DDBJ whole genome shotgun (WGS) entry which is preliminary data.</text>
</comment>
<dbReference type="SUPFAM" id="SSF46785">
    <property type="entry name" value="Winged helix' DNA-binding domain"/>
    <property type="match status" value="1"/>
</dbReference>
<accession>A0A7C4NL50</accession>
<protein>
    <submittedName>
        <fullName evidence="3">MarR family transcriptional regulator</fullName>
    </submittedName>
</protein>
<dbReference type="InterPro" id="IPR002831">
    <property type="entry name" value="Tscrpt_reg_TrmB_N"/>
</dbReference>
<gene>
    <name evidence="3" type="ORF">ENU20_00590</name>
</gene>
<dbReference type="InterPro" id="IPR011335">
    <property type="entry name" value="Restrct_endonuc-II-like"/>
</dbReference>
<dbReference type="InterPro" id="IPR011856">
    <property type="entry name" value="tRNA_endonuc-like_dom_sf"/>
</dbReference>